<feature type="compositionally biased region" description="Basic and acidic residues" evidence="1">
    <location>
        <begin position="157"/>
        <end position="166"/>
    </location>
</feature>
<feature type="region of interest" description="Disordered" evidence="1">
    <location>
        <begin position="219"/>
        <end position="436"/>
    </location>
</feature>
<feature type="region of interest" description="Disordered" evidence="1">
    <location>
        <begin position="84"/>
        <end position="196"/>
    </location>
</feature>
<feature type="compositionally biased region" description="Basic and acidic residues" evidence="1">
    <location>
        <begin position="275"/>
        <end position="288"/>
    </location>
</feature>
<feature type="region of interest" description="Disordered" evidence="1">
    <location>
        <begin position="14"/>
        <end position="33"/>
    </location>
</feature>
<feature type="compositionally biased region" description="Polar residues" evidence="1">
    <location>
        <begin position="290"/>
        <end position="313"/>
    </location>
</feature>
<accession>A0A2C6K9A7</accession>
<dbReference type="OrthoDB" id="330575at2759"/>
<dbReference type="GeneID" id="94428290"/>
<dbReference type="EMBL" id="MIGC01002345">
    <property type="protein sequence ID" value="PHJ21261.1"/>
    <property type="molecule type" value="Genomic_DNA"/>
</dbReference>
<evidence type="ECO:0000313" key="2">
    <source>
        <dbReference type="EMBL" id="PHJ21261.1"/>
    </source>
</evidence>
<comment type="caution">
    <text evidence="2">The sequence shown here is derived from an EMBL/GenBank/DDBJ whole genome shotgun (WGS) entry which is preliminary data.</text>
</comment>
<reference evidence="2 3" key="1">
    <citation type="journal article" date="2017" name="Int. J. Parasitol.">
        <title>The genome of the protozoan parasite Cystoisospora suis and a reverse vaccinology approach to identify vaccine candidates.</title>
        <authorList>
            <person name="Palmieri N."/>
            <person name="Shrestha A."/>
            <person name="Ruttkowski B."/>
            <person name="Beck T."/>
            <person name="Vogl C."/>
            <person name="Tomley F."/>
            <person name="Blake D.P."/>
            <person name="Joachim A."/>
        </authorList>
    </citation>
    <scope>NUCLEOTIDE SEQUENCE [LARGE SCALE GENOMIC DNA]</scope>
    <source>
        <strain evidence="2 3">Wien I</strain>
    </source>
</reference>
<feature type="compositionally biased region" description="Basic and acidic residues" evidence="1">
    <location>
        <begin position="330"/>
        <end position="340"/>
    </location>
</feature>
<name>A0A2C6K9A7_9APIC</name>
<dbReference type="Proteomes" id="UP000221165">
    <property type="component" value="Unassembled WGS sequence"/>
</dbReference>
<evidence type="ECO:0000256" key="1">
    <source>
        <dbReference type="SAM" id="MobiDB-lite"/>
    </source>
</evidence>
<proteinExistence type="predicted"/>
<feature type="compositionally biased region" description="Basic and acidic residues" evidence="1">
    <location>
        <begin position="129"/>
        <end position="141"/>
    </location>
</feature>
<sequence>MHLALLSVLHTSITSRKKQISMPGSRVPPPSPKHECETVSTIVPSSYCSSLTRSRVPPDAPGSSIRCELPSNSLASASLVAHRKEEESGSCEGLATAAAEERRTGEGTVEFLPTRERTPSHGGSSLGRSDGEVEASHRQEASQEGDCYNLPFSSTKTAEKDSRGEQDASPCVSRCGVPVEHDEHDHGPPSSLGRAQPATLISKKPAALHCYARDIAQFASQSSRATRRSQGDEDFRFQKDRPGQEPRRGSPQNNNRSAGCSSSSSPSVRLTAETKSGKHCDISQEGRGDSTPSEDSAEVTVSSADAEASQQMQRPPKEAAPYCTRATVQARDEKCEDSTAHRSRKQAPCDSRTEEGKPGNGIVPDHQGSYLACESEGKTTPAVGDDRDVSGGMKKQRPECSHPTPGRIRGGSTTGLSEVQKSECSSERDEEDENDRQRLLAELREEEALEDPDGLQAKKRLAIAECREAILEMQRQIQQRLERYDAFLGHTTQILGERNFYFDKLSCIQRVILEGSYAKTSVGQAVLSIITSKPAGF</sequence>
<feature type="compositionally biased region" description="Basic and acidic residues" evidence="1">
    <location>
        <begin position="229"/>
        <end position="248"/>
    </location>
</feature>
<dbReference type="RefSeq" id="XP_067922945.1">
    <property type="nucleotide sequence ID" value="XM_068065079.1"/>
</dbReference>
<feature type="compositionally biased region" description="Polar residues" evidence="1">
    <location>
        <begin position="250"/>
        <end position="260"/>
    </location>
</feature>
<dbReference type="VEuPathDB" id="ToxoDB:CSUI_004898"/>
<organism evidence="2 3">
    <name type="scientific">Cystoisospora suis</name>
    <dbReference type="NCBI Taxonomy" id="483139"/>
    <lineage>
        <taxon>Eukaryota</taxon>
        <taxon>Sar</taxon>
        <taxon>Alveolata</taxon>
        <taxon>Apicomplexa</taxon>
        <taxon>Conoidasida</taxon>
        <taxon>Coccidia</taxon>
        <taxon>Eucoccidiorida</taxon>
        <taxon>Eimeriorina</taxon>
        <taxon>Sarcocystidae</taxon>
        <taxon>Cystoisospora</taxon>
    </lineage>
</organism>
<keyword evidence="3" id="KW-1185">Reference proteome</keyword>
<dbReference type="AlphaFoldDB" id="A0A2C6K9A7"/>
<gene>
    <name evidence="2" type="ORF">CSUI_004898</name>
</gene>
<protein>
    <submittedName>
        <fullName evidence="2">Uncharacterized protein</fullName>
    </submittedName>
</protein>
<evidence type="ECO:0000313" key="3">
    <source>
        <dbReference type="Proteomes" id="UP000221165"/>
    </source>
</evidence>